<dbReference type="PANTHER" id="PTHR45669:SF42">
    <property type="entry name" value="GLUTAREDOXIN DOMAIN-CONTAINING PROTEIN"/>
    <property type="match status" value="1"/>
</dbReference>
<evidence type="ECO:0000313" key="1">
    <source>
        <dbReference type="EMBL" id="KAK4360748.1"/>
    </source>
</evidence>
<reference evidence="1" key="1">
    <citation type="submission" date="2023-12" db="EMBL/GenBank/DDBJ databases">
        <title>Genome assembly of Anisodus tanguticus.</title>
        <authorList>
            <person name="Wang Y.-J."/>
        </authorList>
    </citation>
    <scope>NUCLEOTIDE SEQUENCE</scope>
    <source>
        <strain evidence="1">KB-2021</strain>
        <tissue evidence="1">Leaf</tissue>
    </source>
</reference>
<proteinExistence type="predicted"/>
<name>A0AAE1RZH0_9SOLA</name>
<dbReference type="PANTHER" id="PTHR45669">
    <property type="entry name" value="GLUTAREDOXIN DOMAIN-CONTAINING CYSTEINE-RICH PROTEIN CG12206-RELATED"/>
    <property type="match status" value="1"/>
</dbReference>
<keyword evidence="2" id="KW-1185">Reference proteome</keyword>
<comment type="caution">
    <text evidence="1">The sequence shown here is derived from an EMBL/GenBank/DDBJ whole genome shotgun (WGS) entry which is preliminary data.</text>
</comment>
<evidence type="ECO:0000313" key="2">
    <source>
        <dbReference type="Proteomes" id="UP001291623"/>
    </source>
</evidence>
<organism evidence="1 2">
    <name type="scientific">Anisodus tanguticus</name>
    <dbReference type="NCBI Taxonomy" id="243964"/>
    <lineage>
        <taxon>Eukaryota</taxon>
        <taxon>Viridiplantae</taxon>
        <taxon>Streptophyta</taxon>
        <taxon>Embryophyta</taxon>
        <taxon>Tracheophyta</taxon>
        <taxon>Spermatophyta</taxon>
        <taxon>Magnoliopsida</taxon>
        <taxon>eudicotyledons</taxon>
        <taxon>Gunneridae</taxon>
        <taxon>Pentapetalae</taxon>
        <taxon>asterids</taxon>
        <taxon>lamiids</taxon>
        <taxon>Solanales</taxon>
        <taxon>Solanaceae</taxon>
        <taxon>Solanoideae</taxon>
        <taxon>Hyoscyameae</taxon>
        <taxon>Anisodus</taxon>
    </lineage>
</organism>
<dbReference type="InterPro" id="IPR036249">
    <property type="entry name" value="Thioredoxin-like_sf"/>
</dbReference>
<dbReference type="SUPFAM" id="SSF52833">
    <property type="entry name" value="Thioredoxin-like"/>
    <property type="match status" value="1"/>
</dbReference>
<sequence>MEDLEDINLLKSPHHVRSFFFHVFANPYDQLMPRLKSNCEVTEHKLVQHDKGSDFLLHKPERVEENGLGVEIDERDVSMHAGFKELKELLLGEEYIGGVDEICRMHEDGQLEKIVESCERVEDGFVRAVEILGLCHVRHARGVVKYTMKQSMMKKKNLKKMSVVSNDAQIAMRMGLHGAQFVVINIHQFYGAIYLQKQR</sequence>
<protein>
    <submittedName>
        <fullName evidence="1">Uncharacterized protein</fullName>
    </submittedName>
</protein>
<dbReference type="Proteomes" id="UP001291623">
    <property type="component" value="Unassembled WGS sequence"/>
</dbReference>
<gene>
    <name evidence="1" type="ORF">RND71_019700</name>
</gene>
<dbReference type="EMBL" id="JAVYJV010000010">
    <property type="protein sequence ID" value="KAK4360748.1"/>
    <property type="molecule type" value="Genomic_DNA"/>
</dbReference>
<dbReference type="AlphaFoldDB" id="A0AAE1RZH0"/>
<accession>A0AAE1RZH0</accession>